<dbReference type="AlphaFoldDB" id="A0A5F9CKM0"/>
<dbReference type="InterPro" id="IPR027485">
    <property type="entry name" value="AMMECR1_N"/>
</dbReference>
<dbReference type="PROSITE" id="PS51112">
    <property type="entry name" value="AMMECR1"/>
    <property type="match status" value="1"/>
</dbReference>
<dbReference type="InterPro" id="IPR023473">
    <property type="entry name" value="AMMECR1"/>
</dbReference>
<feature type="region of interest" description="Disordered" evidence="1">
    <location>
        <begin position="68"/>
        <end position="114"/>
    </location>
</feature>
<dbReference type="GeneTree" id="ENSGT00390000010397"/>
<evidence type="ECO:0000256" key="1">
    <source>
        <dbReference type="SAM" id="MobiDB-lite"/>
    </source>
</evidence>
<dbReference type="NCBIfam" id="TIGR00296">
    <property type="entry name" value="TIGR00296 family protein"/>
    <property type="match status" value="1"/>
</dbReference>
<proteinExistence type="predicted"/>
<dbReference type="Ensembl" id="ENSOCUT00000051332.1">
    <property type="protein sequence ID" value="ENSOCUP00000034242.1"/>
    <property type="gene ID" value="ENSOCUG00000016969.3"/>
</dbReference>
<dbReference type="PANTHER" id="PTHR13016:SF2">
    <property type="entry name" value="NUCLEAR PROTEIN AMMECR1"/>
    <property type="match status" value="1"/>
</dbReference>
<keyword evidence="4" id="KW-1185">Reference proteome</keyword>
<dbReference type="InterPro" id="IPR002733">
    <property type="entry name" value="AMMECR1_domain"/>
</dbReference>
<dbReference type="EMBL" id="AAGW02041326">
    <property type="status" value="NOT_ANNOTATED_CDS"/>
    <property type="molecule type" value="Genomic_DNA"/>
</dbReference>
<dbReference type="GO" id="GO:0005634">
    <property type="term" value="C:nucleus"/>
    <property type="evidence" value="ECO:0007669"/>
    <property type="project" value="TreeGrafter"/>
</dbReference>
<evidence type="ECO:0000313" key="3">
    <source>
        <dbReference type="Ensembl" id="ENSOCUP00000034242.1"/>
    </source>
</evidence>
<dbReference type="SUPFAM" id="SSF143447">
    <property type="entry name" value="AMMECR1-like"/>
    <property type="match status" value="1"/>
</dbReference>
<sequence length="409" mass="44785">MPPPPLPPPPPFSLTVHCLALFLFTFFSIRLPIFHPLRATGKHWVWGCCSHRERVGRDRTGAKRLAEKARSARRSEYARGTAAWPGSGLGNGPRARAPRAPSAPPAAGAAACSPPPPARLTYGSEALRGGDCSKMAAGCCGVKKQKLSSSPPSGSGGGGGASSSHCSGESQCRAGELGLGGAGTRLNGLGGLTGGGSRKMVVSAEMCCFCFDVLYCHLYGYQQPRTPRFTNEPYPLFVTWKIGRDKRLRGCIGTFSAMNLHSGLREYTLTSALKDSRFPPMTRDELPRLFCSVSLLTNFEDVCDYLDWEVGVHGIRIEFINEKGSKRTATYLPEVAKEQGWDHIQTIDSLLRKGGYKAPITNEFRKTIKLTRYRSEKMTLSYAEYLAHRQHHHFQNGIGHPLPPYNHYS</sequence>
<feature type="compositionally biased region" description="Basic and acidic residues" evidence="1">
    <location>
        <begin position="68"/>
        <end position="77"/>
    </location>
</feature>
<dbReference type="Gene3D" id="3.30.700.20">
    <property type="entry name" value="Hypothetical protein ph0010, domain 1"/>
    <property type="match status" value="1"/>
</dbReference>
<reference evidence="3 4" key="1">
    <citation type="journal article" date="2011" name="Nature">
        <title>A high-resolution map of human evolutionary constraint using 29 mammals.</title>
        <authorList>
            <person name="Lindblad-Toh K."/>
            <person name="Garber M."/>
            <person name="Zuk O."/>
            <person name="Lin M.F."/>
            <person name="Parker B.J."/>
            <person name="Washietl S."/>
            <person name="Kheradpour P."/>
            <person name="Ernst J."/>
            <person name="Jordan G."/>
            <person name="Mauceli E."/>
            <person name="Ward L.D."/>
            <person name="Lowe C.B."/>
            <person name="Holloway A.K."/>
            <person name="Clamp M."/>
            <person name="Gnerre S."/>
            <person name="Alfoldi J."/>
            <person name="Beal K."/>
            <person name="Chang J."/>
            <person name="Clawson H."/>
            <person name="Cuff J."/>
            <person name="Di Palma F."/>
            <person name="Fitzgerald S."/>
            <person name="Flicek P."/>
            <person name="Guttman M."/>
            <person name="Hubisz M.J."/>
            <person name="Jaffe D.B."/>
            <person name="Jungreis I."/>
            <person name="Kent W.J."/>
            <person name="Kostka D."/>
            <person name="Lara M."/>
            <person name="Martins A.L."/>
            <person name="Massingham T."/>
            <person name="Moltke I."/>
            <person name="Raney B.J."/>
            <person name="Rasmussen M.D."/>
            <person name="Robinson J."/>
            <person name="Stark A."/>
            <person name="Vilella A.J."/>
            <person name="Wen J."/>
            <person name="Xie X."/>
            <person name="Zody M.C."/>
            <person name="Baldwin J."/>
            <person name="Bloom T."/>
            <person name="Chin C.W."/>
            <person name="Heiman D."/>
            <person name="Nicol R."/>
            <person name="Nusbaum C."/>
            <person name="Young S."/>
            <person name="Wilkinson J."/>
            <person name="Worley K.C."/>
            <person name="Kovar C.L."/>
            <person name="Muzny D.M."/>
            <person name="Gibbs R.A."/>
            <person name="Cree A."/>
            <person name="Dihn H.H."/>
            <person name="Fowler G."/>
            <person name="Jhangiani S."/>
            <person name="Joshi V."/>
            <person name="Lee S."/>
            <person name="Lewis L.R."/>
            <person name="Nazareth L.V."/>
            <person name="Okwuonu G."/>
            <person name="Santibanez J."/>
            <person name="Warren W.C."/>
            <person name="Mardis E.R."/>
            <person name="Weinstock G.M."/>
            <person name="Wilson R.K."/>
            <person name="Delehaunty K."/>
            <person name="Dooling D."/>
            <person name="Fronik C."/>
            <person name="Fulton L."/>
            <person name="Fulton B."/>
            <person name="Graves T."/>
            <person name="Minx P."/>
            <person name="Sodergren E."/>
            <person name="Birney E."/>
            <person name="Margulies E.H."/>
            <person name="Herrero J."/>
            <person name="Green E.D."/>
            <person name="Haussler D."/>
            <person name="Siepel A."/>
            <person name="Goldman N."/>
            <person name="Pollard K.S."/>
            <person name="Pedersen J.S."/>
            <person name="Lander E.S."/>
            <person name="Kellis M."/>
        </authorList>
    </citation>
    <scope>NUCLEOTIDE SEQUENCE [LARGE SCALE GENOMIC DNA]</scope>
    <source>
        <strain evidence="3 4">Thorbecke inbred</strain>
    </source>
</reference>
<dbReference type="EMBL" id="AAGW02041325">
    <property type="status" value="NOT_ANNOTATED_CDS"/>
    <property type="molecule type" value="Genomic_DNA"/>
</dbReference>
<organism evidence="3 4">
    <name type="scientific">Oryctolagus cuniculus</name>
    <name type="common">Rabbit</name>
    <dbReference type="NCBI Taxonomy" id="9986"/>
    <lineage>
        <taxon>Eukaryota</taxon>
        <taxon>Metazoa</taxon>
        <taxon>Chordata</taxon>
        <taxon>Craniata</taxon>
        <taxon>Vertebrata</taxon>
        <taxon>Euteleostomi</taxon>
        <taxon>Mammalia</taxon>
        <taxon>Eutheria</taxon>
        <taxon>Euarchontoglires</taxon>
        <taxon>Glires</taxon>
        <taxon>Lagomorpha</taxon>
        <taxon>Leporidae</taxon>
        <taxon>Oryctolagus</taxon>
    </lineage>
</organism>
<reference evidence="3" key="3">
    <citation type="submission" date="2025-09" db="UniProtKB">
        <authorList>
            <consortium name="Ensembl"/>
        </authorList>
    </citation>
    <scope>IDENTIFICATION</scope>
    <source>
        <strain evidence="3">Thorbecke</strain>
    </source>
</reference>
<reference evidence="3" key="2">
    <citation type="submission" date="2025-08" db="UniProtKB">
        <authorList>
            <consortium name="Ensembl"/>
        </authorList>
    </citation>
    <scope>IDENTIFICATION</scope>
    <source>
        <strain evidence="3">Thorbecke</strain>
    </source>
</reference>
<dbReference type="InterPro" id="IPR036071">
    <property type="entry name" value="AMMECR1_dom_sf"/>
</dbReference>
<feature type="domain" description="AMMECR1" evidence="2">
    <location>
        <begin position="195"/>
        <end position="389"/>
    </location>
</feature>
<evidence type="ECO:0000259" key="2">
    <source>
        <dbReference type="PROSITE" id="PS51112"/>
    </source>
</evidence>
<accession>A0A5F9CKM0</accession>
<evidence type="ECO:0000313" key="4">
    <source>
        <dbReference type="Proteomes" id="UP000001811"/>
    </source>
</evidence>
<dbReference type="Proteomes" id="UP000001811">
    <property type="component" value="Chromosome X"/>
</dbReference>
<dbReference type="Pfam" id="PF01871">
    <property type="entry name" value="AMMECR1"/>
    <property type="match status" value="1"/>
</dbReference>
<dbReference type="PANTHER" id="PTHR13016">
    <property type="entry name" value="AMMECR1 HOMOLOG"/>
    <property type="match status" value="1"/>
</dbReference>
<protein>
    <submittedName>
        <fullName evidence="3">AMMECR nuclear protein 1</fullName>
    </submittedName>
</protein>
<feature type="compositionally biased region" description="Low complexity" evidence="1">
    <location>
        <begin position="92"/>
        <end position="112"/>
    </location>
</feature>
<name>A0A5F9CKM0_RABIT</name>
<dbReference type="Bgee" id="ENSOCUG00000016969">
    <property type="expression patterns" value="Expressed in blood and 15 other cell types or tissues"/>
</dbReference>
<gene>
    <name evidence="3" type="primary">AMMECR1</name>
</gene>
<dbReference type="FunFam" id="3.30.700.20:FF:000001">
    <property type="entry name" value="AMME syndrome candidate gene 1"/>
    <property type="match status" value="1"/>
</dbReference>